<dbReference type="HOGENOM" id="CLU_1579434_0_0_1"/>
<name>W9CR01_SCLBF</name>
<dbReference type="Proteomes" id="UP000019487">
    <property type="component" value="Unassembled WGS sequence"/>
</dbReference>
<keyword evidence="3" id="KW-1185">Reference proteome</keyword>
<dbReference type="EMBL" id="AYSA01000105">
    <property type="protein sequence ID" value="ESZ97034.1"/>
    <property type="molecule type" value="Genomic_DNA"/>
</dbReference>
<organism evidence="2 3">
    <name type="scientific">Sclerotinia borealis (strain F-4128)</name>
    <dbReference type="NCBI Taxonomy" id="1432307"/>
    <lineage>
        <taxon>Eukaryota</taxon>
        <taxon>Fungi</taxon>
        <taxon>Dikarya</taxon>
        <taxon>Ascomycota</taxon>
        <taxon>Pezizomycotina</taxon>
        <taxon>Leotiomycetes</taxon>
        <taxon>Helotiales</taxon>
        <taxon>Sclerotiniaceae</taxon>
        <taxon>Sclerotinia</taxon>
    </lineage>
</organism>
<feature type="region of interest" description="Disordered" evidence="1">
    <location>
        <begin position="77"/>
        <end position="169"/>
    </location>
</feature>
<accession>W9CR01</accession>
<evidence type="ECO:0000256" key="1">
    <source>
        <dbReference type="SAM" id="MobiDB-lite"/>
    </source>
</evidence>
<reference evidence="2 3" key="1">
    <citation type="journal article" date="2014" name="Genome Announc.">
        <title>Draft genome sequence of Sclerotinia borealis, a psychrophilic plant pathogenic fungus.</title>
        <authorList>
            <person name="Mardanov A.V."/>
            <person name="Beletsky A.V."/>
            <person name="Kadnikov V.V."/>
            <person name="Ignatov A.N."/>
            <person name="Ravin N.V."/>
        </authorList>
    </citation>
    <scope>NUCLEOTIDE SEQUENCE [LARGE SCALE GENOMIC DNA]</scope>
    <source>
        <strain evidence="3">F-4157</strain>
    </source>
</reference>
<proteinExistence type="predicted"/>
<dbReference type="STRING" id="1432307.W9CR01"/>
<gene>
    <name evidence="2" type="ORF">SBOR_2579</name>
</gene>
<evidence type="ECO:0000313" key="2">
    <source>
        <dbReference type="EMBL" id="ESZ97034.1"/>
    </source>
</evidence>
<dbReference type="OrthoDB" id="191139at2759"/>
<sequence>MKTLFCFERGMRKLGQTACVHGPLRLTLSPHHAPGELSSDFYLGDPTKSEIGVNSPGVHRIAVPSDLKFREYQSSMVGNSPTFAIGPKLLDDEEAPDKSNGDSKPNRTRNYSYGYLCSESDGEHTNPINSDGRTTELQKRKKEYQNETSTLPQSIARSEHTRAKKPKKG</sequence>
<dbReference type="AlphaFoldDB" id="W9CR01"/>
<comment type="caution">
    <text evidence="2">The sequence shown here is derived from an EMBL/GenBank/DDBJ whole genome shotgun (WGS) entry which is preliminary data.</text>
</comment>
<protein>
    <submittedName>
        <fullName evidence="2">Uncharacterized protein</fullName>
    </submittedName>
</protein>
<feature type="compositionally biased region" description="Basic and acidic residues" evidence="1">
    <location>
        <begin position="96"/>
        <end position="105"/>
    </location>
</feature>
<feature type="compositionally biased region" description="Polar residues" evidence="1">
    <location>
        <begin position="146"/>
        <end position="156"/>
    </location>
</feature>
<evidence type="ECO:0000313" key="3">
    <source>
        <dbReference type="Proteomes" id="UP000019487"/>
    </source>
</evidence>